<dbReference type="Gene3D" id="1.10.12.10">
    <property type="entry name" value="Lyase 2-enoyl-coa Hydratase, Chain A, domain 2"/>
    <property type="match status" value="1"/>
</dbReference>
<dbReference type="Gene3D" id="3.90.226.10">
    <property type="entry name" value="2-enoyl-CoA Hydratase, Chain A, domain 1"/>
    <property type="match status" value="1"/>
</dbReference>
<dbReference type="PANTHER" id="PTHR11941">
    <property type="entry name" value="ENOYL-COA HYDRATASE-RELATED"/>
    <property type="match status" value="1"/>
</dbReference>
<dbReference type="STRING" id="1121400.SAMN02746065_11417"/>
<evidence type="ECO:0000256" key="1">
    <source>
        <dbReference type="ARBA" id="ARBA00005254"/>
    </source>
</evidence>
<evidence type="ECO:0000313" key="5">
    <source>
        <dbReference type="Proteomes" id="UP000192418"/>
    </source>
</evidence>
<dbReference type="GO" id="GO:0016836">
    <property type="term" value="F:hydro-lyase activity"/>
    <property type="evidence" value="ECO:0007669"/>
    <property type="project" value="UniProtKB-ARBA"/>
</dbReference>
<dbReference type="InterPro" id="IPR018376">
    <property type="entry name" value="Enoyl-CoA_hyd/isom_CS"/>
</dbReference>
<dbReference type="EMBL" id="FWXY01000014">
    <property type="protein sequence ID" value="SMC89619.1"/>
    <property type="molecule type" value="Genomic_DNA"/>
</dbReference>
<evidence type="ECO:0000256" key="2">
    <source>
        <dbReference type="ARBA" id="ARBA00023239"/>
    </source>
</evidence>
<dbReference type="SUPFAM" id="SSF52096">
    <property type="entry name" value="ClpP/crotonase"/>
    <property type="match status" value="1"/>
</dbReference>
<dbReference type="GO" id="GO:0006635">
    <property type="term" value="P:fatty acid beta-oxidation"/>
    <property type="evidence" value="ECO:0007669"/>
    <property type="project" value="TreeGrafter"/>
</dbReference>
<dbReference type="PROSITE" id="PS00166">
    <property type="entry name" value="ENOYL_COA_HYDRATASE"/>
    <property type="match status" value="1"/>
</dbReference>
<dbReference type="CDD" id="cd06558">
    <property type="entry name" value="crotonase-like"/>
    <property type="match status" value="1"/>
</dbReference>
<reference evidence="4 5" key="1">
    <citation type="submission" date="2017-04" db="EMBL/GenBank/DDBJ databases">
        <authorList>
            <person name="Afonso C.L."/>
            <person name="Miller P.J."/>
            <person name="Scott M.A."/>
            <person name="Spackman E."/>
            <person name="Goraichik I."/>
            <person name="Dimitrov K.M."/>
            <person name="Suarez D.L."/>
            <person name="Swayne D.E."/>
        </authorList>
    </citation>
    <scope>NUCLEOTIDE SEQUENCE [LARGE SCALE GENOMIC DNA]</scope>
    <source>
        <strain evidence="4 5">DSM 3385</strain>
    </source>
</reference>
<evidence type="ECO:0000313" key="4">
    <source>
        <dbReference type="EMBL" id="SMC89619.1"/>
    </source>
</evidence>
<protein>
    <submittedName>
        <fullName evidence="4">Enoyl-CoA hydratase</fullName>
    </submittedName>
</protein>
<dbReference type="AlphaFoldDB" id="A0A1W2CWK4"/>
<dbReference type="RefSeq" id="WP_084069897.1">
    <property type="nucleotide sequence ID" value="NZ_FWXY01000014.1"/>
</dbReference>
<dbReference type="Pfam" id="PF00378">
    <property type="entry name" value="ECH_1"/>
    <property type="match status" value="1"/>
</dbReference>
<organism evidence="4 5">
    <name type="scientific">Desulfocicer vacuolatum DSM 3385</name>
    <dbReference type="NCBI Taxonomy" id="1121400"/>
    <lineage>
        <taxon>Bacteria</taxon>
        <taxon>Pseudomonadati</taxon>
        <taxon>Thermodesulfobacteriota</taxon>
        <taxon>Desulfobacteria</taxon>
        <taxon>Desulfobacterales</taxon>
        <taxon>Desulfobacteraceae</taxon>
        <taxon>Desulfocicer</taxon>
    </lineage>
</organism>
<evidence type="ECO:0000256" key="3">
    <source>
        <dbReference type="RuleBase" id="RU003707"/>
    </source>
</evidence>
<accession>A0A1W2CWK4</accession>
<dbReference type="Proteomes" id="UP000192418">
    <property type="component" value="Unassembled WGS sequence"/>
</dbReference>
<dbReference type="FunFam" id="1.10.12.10:FF:000001">
    <property type="entry name" value="Probable enoyl-CoA hydratase, mitochondrial"/>
    <property type="match status" value="1"/>
</dbReference>
<dbReference type="PANTHER" id="PTHR11941:SF54">
    <property type="entry name" value="ENOYL-COA HYDRATASE, MITOCHONDRIAL"/>
    <property type="match status" value="1"/>
</dbReference>
<gene>
    <name evidence="4" type="ORF">SAMN02746065_11417</name>
</gene>
<dbReference type="FunFam" id="3.90.226.10:FF:000009">
    <property type="entry name" value="Carnitinyl-CoA dehydratase"/>
    <property type="match status" value="1"/>
</dbReference>
<dbReference type="OrthoDB" id="5365311at2"/>
<dbReference type="InterPro" id="IPR001753">
    <property type="entry name" value="Enoyl-CoA_hydra/iso"/>
</dbReference>
<dbReference type="InterPro" id="IPR029045">
    <property type="entry name" value="ClpP/crotonase-like_dom_sf"/>
</dbReference>
<comment type="similarity">
    <text evidence="1 3">Belongs to the enoyl-CoA hydratase/isomerase family.</text>
</comment>
<name>A0A1W2CWK4_9BACT</name>
<keyword evidence="5" id="KW-1185">Reference proteome</keyword>
<dbReference type="InterPro" id="IPR014748">
    <property type="entry name" value="Enoyl-CoA_hydra_C"/>
</dbReference>
<proteinExistence type="inferred from homology"/>
<sequence>MKYETVRYEKDKNLAVITITLNRPEHMNAISIEMLDELNLLTDCMANDSDIAAVIITGGDKCFAAGADISQVSRLDSPVDAHAFVSRAQMVMEKIERIEKPVIAAVNGVAFGGGCELALACDIRLASEDALFALPEIKIGVIPGAGGTQRLPRLIGMGRAKEMLFSGDPINAQEAYRIGLVNRIFPAGSLMDEAVKLAEKFAGRPRLALKANKTAVSTGMDMDLQSALAYEARCFELLFSTEDLKEGVQAFMEKRKPVFKGR</sequence>
<keyword evidence="2" id="KW-0456">Lyase</keyword>